<comment type="caution">
    <text evidence="6">The sequence shown here is derived from an EMBL/GenBank/DDBJ whole genome shotgun (WGS) entry which is preliminary data.</text>
</comment>
<protein>
    <submittedName>
        <fullName evidence="6">IclR family transcriptional regulator</fullName>
    </submittedName>
</protein>
<dbReference type="Proteomes" id="UP000625804">
    <property type="component" value="Unassembled WGS sequence"/>
</dbReference>
<dbReference type="InterPro" id="IPR005471">
    <property type="entry name" value="Tscrpt_reg_IclR_N"/>
</dbReference>
<keyword evidence="3" id="KW-0804">Transcription</keyword>
<dbReference type="InterPro" id="IPR036388">
    <property type="entry name" value="WH-like_DNA-bd_sf"/>
</dbReference>
<dbReference type="Pfam" id="PF01614">
    <property type="entry name" value="IclR_C"/>
    <property type="match status" value="1"/>
</dbReference>
<evidence type="ECO:0000259" key="4">
    <source>
        <dbReference type="PROSITE" id="PS51077"/>
    </source>
</evidence>
<dbReference type="PANTHER" id="PTHR30136">
    <property type="entry name" value="HELIX-TURN-HELIX TRANSCRIPTIONAL REGULATOR, ICLR FAMILY"/>
    <property type="match status" value="1"/>
</dbReference>
<dbReference type="PANTHER" id="PTHR30136:SF24">
    <property type="entry name" value="HTH-TYPE TRANSCRIPTIONAL REPRESSOR ALLR"/>
    <property type="match status" value="1"/>
</dbReference>
<dbReference type="CDD" id="cd00090">
    <property type="entry name" value="HTH_ARSR"/>
    <property type="match status" value="1"/>
</dbReference>
<dbReference type="GO" id="GO:0045892">
    <property type="term" value="P:negative regulation of DNA-templated transcription"/>
    <property type="evidence" value="ECO:0007669"/>
    <property type="project" value="TreeGrafter"/>
</dbReference>
<accession>A0A8J8KAQ2</accession>
<proteinExistence type="predicted"/>
<organism evidence="6 7">
    <name type="scientific">Calidifontibacillus erzurumensis</name>
    <dbReference type="NCBI Taxonomy" id="2741433"/>
    <lineage>
        <taxon>Bacteria</taxon>
        <taxon>Bacillati</taxon>
        <taxon>Bacillota</taxon>
        <taxon>Bacilli</taxon>
        <taxon>Bacillales</taxon>
        <taxon>Bacillaceae</taxon>
        <taxon>Calidifontibacillus/Schinkia group</taxon>
        <taxon>Calidifontibacillus</taxon>
    </lineage>
</organism>
<dbReference type="InterPro" id="IPR011991">
    <property type="entry name" value="ArsR-like_HTH"/>
</dbReference>
<dbReference type="GO" id="GO:0003677">
    <property type="term" value="F:DNA binding"/>
    <property type="evidence" value="ECO:0007669"/>
    <property type="project" value="UniProtKB-KW"/>
</dbReference>
<dbReference type="InterPro" id="IPR050707">
    <property type="entry name" value="HTH_MetabolicPath_Reg"/>
</dbReference>
<dbReference type="SUPFAM" id="SSF55781">
    <property type="entry name" value="GAF domain-like"/>
    <property type="match status" value="1"/>
</dbReference>
<evidence type="ECO:0000313" key="6">
    <source>
        <dbReference type="EMBL" id="NSL50318.1"/>
    </source>
</evidence>
<keyword evidence="2" id="KW-0238">DNA-binding</keyword>
<dbReference type="SMART" id="SM00346">
    <property type="entry name" value="HTH_ICLR"/>
    <property type="match status" value="1"/>
</dbReference>
<dbReference type="InterPro" id="IPR036390">
    <property type="entry name" value="WH_DNA-bd_sf"/>
</dbReference>
<keyword evidence="1" id="KW-0805">Transcription regulation</keyword>
<dbReference type="AlphaFoldDB" id="A0A8J8KAQ2"/>
<feature type="domain" description="HTH iclR-type" evidence="4">
    <location>
        <begin position="8"/>
        <end position="69"/>
    </location>
</feature>
<dbReference type="SUPFAM" id="SSF46785">
    <property type="entry name" value="Winged helix' DNA-binding domain"/>
    <property type="match status" value="1"/>
</dbReference>
<dbReference type="GO" id="GO:0003700">
    <property type="term" value="F:DNA-binding transcription factor activity"/>
    <property type="evidence" value="ECO:0007669"/>
    <property type="project" value="TreeGrafter"/>
</dbReference>
<evidence type="ECO:0000313" key="7">
    <source>
        <dbReference type="Proteomes" id="UP000625804"/>
    </source>
</evidence>
<dbReference type="InterPro" id="IPR014757">
    <property type="entry name" value="Tscrpt_reg_IclR_C"/>
</dbReference>
<reference evidence="6" key="1">
    <citation type="submission" date="2020-06" db="EMBL/GenBank/DDBJ databases">
        <title>A novel thermopfilic bacterium from Erzurum, Turkey.</title>
        <authorList>
            <person name="Adiguzel A."/>
            <person name="Ay H."/>
            <person name="Baltaci M.O."/>
        </authorList>
    </citation>
    <scope>NUCLEOTIDE SEQUENCE</scope>
    <source>
        <strain evidence="6">P2</strain>
    </source>
</reference>
<dbReference type="PROSITE" id="PS51078">
    <property type="entry name" value="ICLR_ED"/>
    <property type="match status" value="1"/>
</dbReference>
<name>A0A8J8KAQ2_9BACI</name>
<keyword evidence="7" id="KW-1185">Reference proteome</keyword>
<dbReference type="PROSITE" id="PS51077">
    <property type="entry name" value="HTH_ICLR"/>
    <property type="match status" value="1"/>
</dbReference>
<dbReference type="InterPro" id="IPR029016">
    <property type="entry name" value="GAF-like_dom_sf"/>
</dbReference>
<evidence type="ECO:0000256" key="2">
    <source>
        <dbReference type="ARBA" id="ARBA00023125"/>
    </source>
</evidence>
<dbReference type="Gene3D" id="3.30.450.40">
    <property type="match status" value="1"/>
</dbReference>
<evidence type="ECO:0000256" key="1">
    <source>
        <dbReference type="ARBA" id="ARBA00023015"/>
    </source>
</evidence>
<dbReference type="EMBL" id="JABTTE010000001">
    <property type="protein sequence ID" value="NSL50318.1"/>
    <property type="molecule type" value="Genomic_DNA"/>
</dbReference>
<evidence type="ECO:0000259" key="5">
    <source>
        <dbReference type="PROSITE" id="PS51078"/>
    </source>
</evidence>
<gene>
    <name evidence="6" type="ORF">HR057_00920</name>
</gene>
<dbReference type="RefSeq" id="WP_173729511.1">
    <property type="nucleotide sequence ID" value="NZ_JABTTE010000001.1"/>
</dbReference>
<dbReference type="Pfam" id="PF09339">
    <property type="entry name" value="HTH_IclR"/>
    <property type="match status" value="1"/>
</dbReference>
<sequence length="250" mass="27964">MTSKSNSTQTLKRGLDILFVLGEAGTTLSVSEIAERVNIPESTAYRLLQTMEKVEVVERKDKGQIGLGMRILHLARSLSQQMDRQINEIARPFMEKLTKQVNETSVLTIRTGLEVICIESCESTRLIRFVVENGKLLPLYSGASGKAILAYESKQIIDQVLARLENESKKEALMKELTQIQSDGYSLTFSEVDRDVFGLAAPIFDKTGRIIASLTIAGPVERWEEHSQRDLIQAVIDSAKQITEHLKSKI</sequence>
<evidence type="ECO:0000256" key="3">
    <source>
        <dbReference type="ARBA" id="ARBA00023163"/>
    </source>
</evidence>
<dbReference type="Gene3D" id="1.10.10.10">
    <property type="entry name" value="Winged helix-like DNA-binding domain superfamily/Winged helix DNA-binding domain"/>
    <property type="match status" value="1"/>
</dbReference>
<feature type="domain" description="IclR-ED" evidence="5">
    <location>
        <begin position="70"/>
        <end position="248"/>
    </location>
</feature>